<organism evidence="1 2">
    <name type="scientific">Alternaria dauci</name>
    <dbReference type="NCBI Taxonomy" id="48095"/>
    <lineage>
        <taxon>Eukaryota</taxon>
        <taxon>Fungi</taxon>
        <taxon>Dikarya</taxon>
        <taxon>Ascomycota</taxon>
        <taxon>Pezizomycotina</taxon>
        <taxon>Dothideomycetes</taxon>
        <taxon>Pleosporomycetidae</taxon>
        <taxon>Pleosporales</taxon>
        <taxon>Pleosporineae</taxon>
        <taxon>Pleosporaceae</taxon>
        <taxon>Alternaria</taxon>
        <taxon>Alternaria sect. Porri</taxon>
    </lineage>
</organism>
<comment type="caution">
    <text evidence="1">The sequence shown here is derived from an EMBL/GenBank/DDBJ whole genome shotgun (WGS) entry which is preliminary data.</text>
</comment>
<dbReference type="PANTHER" id="PTHR42085">
    <property type="entry name" value="F-BOX DOMAIN-CONTAINING PROTEIN"/>
    <property type="match status" value="1"/>
</dbReference>
<evidence type="ECO:0000313" key="1">
    <source>
        <dbReference type="EMBL" id="KAL1801226.1"/>
    </source>
</evidence>
<reference evidence="1 2" key="1">
    <citation type="submission" date="2024-09" db="EMBL/GenBank/DDBJ databases">
        <title>T2T genomes of carrot and Alternaria dauci and their utility for understanding host-pathogen interaction during carrot leaf blight disease.</title>
        <authorList>
            <person name="Liu W."/>
            <person name="Xu S."/>
            <person name="Ou C."/>
            <person name="Liu X."/>
            <person name="Zhuang F."/>
            <person name="Deng X.W."/>
        </authorList>
    </citation>
    <scope>NUCLEOTIDE SEQUENCE [LARGE SCALE GENOMIC DNA]</scope>
    <source>
        <strain evidence="1 2">A2016</strain>
    </source>
</reference>
<dbReference type="EMBL" id="JBHGVX010000001">
    <property type="protein sequence ID" value="KAL1801226.1"/>
    <property type="molecule type" value="Genomic_DNA"/>
</dbReference>
<dbReference type="Proteomes" id="UP001578633">
    <property type="component" value="Chromosome 1"/>
</dbReference>
<keyword evidence="2" id="KW-1185">Reference proteome</keyword>
<gene>
    <name evidence="1" type="ORF">ACET3X_001568</name>
</gene>
<proteinExistence type="predicted"/>
<accession>A0ABR3UXQ6</accession>
<evidence type="ECO:0000313" key="2">
    <source>
        <dbReference type="Proteomes" id="UP001578633"/>
    </source>
</evidence>
<dbReference type="PANTHER" id="PTHR42085:SF8">
    <property type="entry name" value="F-BOX DOMAIN-CONTAINING PROTEIN"/>
    <property type="match status" value="1"/>
</dbReference>
<name>A0ABR3UXQ6_9PLEO</name>
<dbReference type="InterPro" id="IPR038883">
    <property type="entry name" value="AN11006-like"/>
</dbReference>
<dbReference type="RefSeq" id="XP_069311810.1">
    <property type="nucleotide sequence ID" value="XM_069446873.1"/>
</dbReference>
<sequence length="271" mass="30707">MAPFRFLDLPREVRDNIYSILLCTFPPPDSITRGIMLSKEDFSPSILRVNKQIYSESYDIMIKGNRFVLVTSHGGLHFVNILRKNDVPILALEPVLDIKHAVNNYPSVQSFRGHAVHVTIGNSEPKWEDDLPPSPHLRPAHMVMLFRDLEFLCHAIMEGDDLLEDYMDVVLVGIHLAPVAKDPPFQLEALTTYFSSTKIQEQLLEPFRRGICNQPRVDIGGIIEKSLAQSALDDFARDKFEDADALIESWTAIEARGTKLFNQGNRGCLKH</sequence>
<dbReference type="GeneID" id="96081890"/>
<protein>
    <submittedName>
        <fullName evidence="1">Uncharacterized protein</fullName>
    </submittedName>
</protein>